<evidence type="ECO:0000313" key="3">
    <source>
        <dbReference type="Proteomes" id="UP000521227"/>
    </source>
</evidence>
<name>A0A840N716_9BRAD</name>
<protein>
    <submittedName>
        <fullName evidence="2">Uncharacterized protein</fullName>
    </submittedName>
</protein>
<dbReference type="EMBL" id="JACHIJ010000010">
    <property type="protein sequence ID" value="MBB5054980.1"/>
    <property type="molecule type" value="Genomic_DNA"/>
</dbReference>
<gene>
    <name evidence="2" type="ORF">HNQ36_004991</name>
</gene>
<sequence>MRVFLMSVMSAVVIAIGSMLILDQGVQRNADQAFGASTSVRLPSHGNTHNLVGRDWYSAKEHGWGDENPTSNSPLSAPPVASK</sequence>
<organism evidence="2 3">
    <name type="scientific">Afipia massiliensis</name>
    <dbReference type="NCBI Taxonomy" id="211460"/>
    <lineage>
        <taxon>Bacteria</taxon>
        <taxon>Pseudomonadati</taxon>
        <taxon>Pseudomonadota</taxon>
        <taxon>Alphaproteobacteria</taxon>
        <taxon>Hyphomicrobiales</taxon>
        <taxon>Nitrobacteraceae</taxon>
        <taxon>Afipia</taxon>
    </lineage>
</organism>
<evidence type="ECO:0000256" key="1">
    <source>
        <dbReference type="SAM" id="MobiDB-lite"/>
    </source>
</evidence>
<dbReference type="Proteomes" id="UP000521227">
    <property type="component" value="Unassembled WGS sequence"/>
</dbReference>
<feature type="region of interest" description="Disordered" evidence="1">
    <location>
        <begin position="62"/>
        <end position="83"/>
    </location>
</feature>
<proteinExistence type="predicted"/>
<dbReference type="RefSeq" id="WP_184090113.1">
    <property type="nucleotide sequence ID" value="NZ_JACHIJ010000010.1"/>
</dbReference>
<accession>A0A840N716</accession>
<evidence type="ECO:0000313" key="2">
    <source>
        <dbReference type="EMBL" id="MBB5054980.1"/>
    </source>
</evidence>
<dbReference type="AlphaFoldDB" id="A0A840N716"/>
<reference evidence="2 3" key="1">
    <citation type="submission" date="2020-08" db="EMBL/GenBank/DDBJ databases">
        <title>Genomic Encyclopedia of Type Strains, Phase IV (KMG-IV): sequencing the most valuable type-strain genomes for metagenomic binning, comparative biology and taxonomic classification.</title>
        <authorList>
            <person name="Goeker M."/>
        </authorList>
    </citation>
    <scope>NUCLEOTIDE SEQUENCE [LARGE SCALE GENOMIC DNA]</scope>
    <source>
        <strain evidence="2 3">DSM 17498</strain>
    </source>
</reference>
<comment type="caution">
    <text evidence="2">The sequence shown here is derived from an EMBL/GenBank/DDBJ whole genome shotgun (WGS) entry which is preliminary data.</text>
</comment>